<comment type="caution">
    <text evidence="2">The sequence shown here is derived from an EMBL/GenBank/DDBJ whole genome shotgun (WGS) entry which is preliminary data.</text>
</comment>
<dbReference type="Proteomes" id="UP001497623">
    <property type="component" value="Unassembled WGS sequence"/>
</dbReference>
<evidence type="ECO:0000313" key="2">
    <source>
        <dbReference type="EMBL" id="CAL4203348.1"/>
    </source>
</evidence>
<evidence type="ECO:0000313" key="3">
    <source>
        <dbReference type="Proteomes" id="UP001497623"/>
    </source>
</evidence>
<keyword evidence="3" id="KW-1185">Reference proteome</keyword>
<dbReference type="AlphaFoldDB" id="A0AAV2SIE2"/>
<proteinExistence type="predicted"/>
<sequence>MEDTKSLPCGPSMKKKKPNELPECIEHQLEVRCSKHKAWVCQRCLTGDHASQSCKIITVTEELEIRKSKKLKESKSILNVFEEACKKADDSKEQCKQLIKEYGEDIAKYEAMVKRLKDEIEKKQTSKIQMEEKFTIFDQKLDNLKSERLVYDNAVTSLKSSNTIIKVSQCSDEVQKEVGKLQLISHEIKRKLT</sequence>
<feature type="coiled-coil region" evidence="1">
    <location>
        <begin position="81"/>
        <end position="133"/>
    </location>
</feature>
<protein>
    <submittedName>
        <fullName evidence="2">Uncharacterized protein</fullName>
    </submittedName>
</protein>
<organism evidence="2 3">
    <name type="scientific">Meganyctiphanes norvegica</name>
    <name type="common">Northern krill</name>
    <name type="synonym">Thysanopoda norvegica</name>
    <dbReference type="NCBI Taxonomy" id="48144"/>
    <lineage>
        <taxon>Eukaryota</taxon>
        <taxon>Metazoa</taxon>
        <taxon>Ecdysozoa</taxon>
        <taxon>Arthropoda</taxon>
        <taxon>Crustacea</taxon>
        <taxon>Multicrustacea</taxon>
        <taxon>Malacostraca</taxon>
        <taxon>Eumalacostraca</taxon>
        <taxon>Eucarida</taxon>
        <taxon>Euphausiacea</taxon>
        <taxon>Euphausiidae</taxon>
        <taxon>Meganyctiphanes</taxon>
    </lineage>
</organism>
<reference evidence="2 3" key="1">
    <citation type="submission" date="2024-05" db="EMBL/GenBank/DDBJ databases">
        <authorList>
            <person name="Wallberg A."/>
        </authorList>
    </citation>
    <scope>NUCLEOTIDE SEQUENCE [LARGE SCALE GENOMIC DNA]</scope>
</reference>
<gene>
    <name evidence="2" type="ORF">MNOR_LOCUS37772</name>
</gene>
<dbReference type="EMBL" id="CAXKWB010079255">
    <property type="protein sequence ID" value="CAL4203348.1"/>
    <property type="molecule type" value="Genomic_DNA"/>
</dbReference>
<name>A0AAV2SIE2_MEGNR</name>
<keyword evidence="1" id="KW-0175">Coiled coil</keyword>
<feature type="non-terminal residue" evidence="2">
    <location>
        <position position="193"/>
    </location>
</feature>
<accession>A0AAV2SIE2</accession>
<evidence type="ECO:0000256" key="1">
    <source>
        <dbReference type="SAM" id="Coils"/>
    </source>
</evidence>